<organism evidence="1 2">
    <name type="scientific">Acaulospora colombiana</name>
    <dbReference type="NCBI Taxonomy" id="27376"/>
    <lineage>
        <taxon>Eukaryota</taxon>
        <taxon>Fungi</taxon>
        <taxon>Fungi incertae sedis</taxon>
        <taxon>Mucoromycota</taxon>
        <taxon>Glomeromycotina</taxon>
        <taxon>Glomeromycetes</taxon>
        <taxon>Diversisporales</taxon>
        <taxon>Acaulosporaceae</taxon>
        <taxon>Acaulospora</taxon>
    </lineage>
</organism>
<evidence type="ECO:0000313" key="1">
    <source>
        <dbReference type="EMBL" id="CAG8618673.1"/>
    </source>
</evidence>
<evidence type="ECO:0000313" key="2">
    <source>
        <dbReference type="Proteomes" id="UP000789525"/>
    </source>
</evidence>
<keyword evidence="2" id="KW-1185">Reference proteome</keyword>
<dbReference type="EMBL" id="CAJVPT010016369">
    <property type="protein sequence ID" value="CAG8618673.1"/>
    <property type="molecule type" value="Genomic_DNA"/>
</dbReference>
<name>A0ACA9N581_9GLOM</name>
<reference evidence="1" key="1">
    <citation type="submission" date="2021-06" db="EMBL/GenBank/DDBJ databases">
        <authorList>
            <person name="Kallberg Y."/>
            <person name="Tangrot J."/>
            <person name="Rosling A."/>
        </authorList>
    </citation>
    <scope>NUCLEOTIDE SEQUENCE</scope>
    <source>
        <strain evidence="1">CL356</strain>
    </source>
</reference>
<gene>
    <name evidence="1" type="ORF">ACOLOM_LOCUS7256</name>
</gene>
<protein>
    <submittedName>
        <fullName evidence="1">15328_t:CDS:1</fullName>
    </submittedName>
</protein>
<accession>A0ACA9N581</accession>
<proteinExistence type="predicted"/>
<dbReference type="Proteomes" id="UP000789525">
    <property type="component" value="Unassembled WGS sequence"/>
</dbReference>
<sequence>MAAFRARQLGTLTRCYTRAMSIPVIDISPFHKTPLLQTTRPSLECVQTSQELYHALSEWGFCLIKNHGIPPELRKQIFQSAEDFFGLPEEEKLVLHVKKGGVAWRGFMPRGGEATHGFTDHKEGMYFGPEHQENHHHAGLPLHGKNQFPDDTVPTMRPAILSYIDQVTNLGKCLSDAMSLSLGLDVGYMRQHFLSPEPVAIVRCFKYFAPEDNPEGKWGIGEHTDFGYLTILNQGSPGLQILSPTKEWVDVPADEDTLPPPPGTYRISFPFFFDFSWDAKMVHLPLDHLGPLSQLQEEEAKARWANTTFTGVSGVWAQYLAKKVKKVFPDLDLPDFEHNSKPSTRFTVAVNV</sequence>
<comment type="caution">
    <text evidence="1">The sequence shown here is derived from an EMBL/GenBank/DDBJ whole genome shotgun (WGS) entry which is preliminary data.</text>
</comment>